<dbReference type="AlphaFoldDB" id="A0A9P6HZ06"/>
<dbReference type="PROSITE" id="PS00183">
    <property type="entry name" value="UBC_1"/>
    <property type="match status" value="1"/>
</dbReference>
<protein>
    <recommendedName>
        <fullName evidence="3">Ubiquitin-conjugating enzyme E2 2</fullName>
    </recommendedName>
    <alternativeName>
        <fullName evidence="5">E2 ubiquitin-conjugating enzyme 2</fullName>
    </alternativeName>
    <alternativeName>
        <fullName evidence="6">Ubiquitin carrier protein UBC2</fullName>
    </alternativeName>
    <alternativeName>
        <fullName evidence="4">Ubiquitin-protein ligase UBC2</fullName>
    </alternativeName>
</protein>
<dbReference type="SMART" id="SM00212">
    <property type="entry name" value="UBCc"/>
    <property type="match status" value="1"/>
</dbReference>
<dbReference type="PROSITE" id="PS50127">
    <property type="entry name" value="UBC_2"/>
    <property type="match status" value="1"/>
</dbReference>
<evidence type="ECO:0000256" key="4">
    <source>
        <dbReference type="ARBA" id="ARBA00041569"/>
    </source>
</evidence>
<sequence length="236" mass="26599">MSTPKERRIVKELNDIRSDKDNSGVDAWPVDESNLLHLKGSFPAPPDTPYAGGQYEVDIKIPDNYPFKSPIIKFDTKIWHPNISSQTGAICLDTLGSGWSPVQTIKTALLSLRMLLEFPNPKDPQDAEVAKMMLENPEAFARRAHEWAIRHANAPSGEFDTSKYRKEPSPKPKETSDEDYQGYNKELVDRFARMGFAIDAVVEALDFVGIDRNGGRDFELEEAYMGDIIARLLNEI</sequence>
<evidence type="ECO:0000256" key="9">
    <source>
        <dbReference type="SAM" id="MobiDB-lite"/>
    </source>
</evidence>
<dbReference type="Gene3D" id="3.10.110.10">
    <property type="entry name" value="Ubiquitin Conjugating Enzyme"/>
    <property type="match status" value="1"/>
</dbReference>
<dbReference type="SUPFAM" id="SSF46934">
    <property type="entry name" value="UBA-like"/>
    <property type="match status" value="1"/>
</dbReference>
<reference evidence="11" key="2">
    <citation type="submission" date="2020-11" db="EMBL/GenBank/DDBJ databases">
        <title>Whole genome sequencing of Colletotrichum sp.</title>
        <authorList>
            <person name="Li H."/>
        </authorList>
    </citation>
    <scope>NUCLEOTIDE SEQUENCE</scope>
    <source>
        <strain evidence="11">CkLH20</strain>
    </source>
</reference>
<dbReference type="InterPro" id="IPR000608">
    <property type="entry name" value="UBC"/>
</dbReference>
<evidence type="ECO:0000256" key="7">
    <source>
        <dbReference type="PROSITE-ProRule" id="PRU10133"/>
    </source>
</evidence>
<name>A0A9P6HZ06_9PEZI</name>
<keyword evidence="1" id="KW-0808">Transferase</keyword>
<organism evidence="11 12">
    <name type="scientific">Colletotrichum karsti</name>
    <dbReference type="NCBI Taxonomy" id="1095194"/>
    <lineage>
        <taxon>Eukaryota</taxon>
        <taxon>Fungi</taxon>
        <taxon>Dikarya</taxon>
        <taxon>Ascomycota</taxon>
        <taxon>Pezizomycotina</taxon>
        <taxon>Sordariomycetes</taxon>
        <taxon>Hypocreomycetidae</taxon>
        <taxon>Glomerellales</taxon>
        <taxon>Glomerellaceae</taxon>
        <taxon>Colletotrichum</taxon>
        <taxon>Colletotrichum boninense species complex</taxon>
    </lineage>
</organism>
<dbReference type="Proteomes" id="UP000781932">
    <property type="component" value="Unassembled WGS sequence"/>
</dbReference>
<dbReference type="InterPro" id="IPR050113">
    <property type="entry name" value="Ub_conjugating_enzyme"/>
</dbReference>
<dbReference type="PANTHER" id="PTHR24067">
    <property type="entry name" value="UBIQUITIN-CONJUGATING ENZYME E2"/>
    <property type="match status" value="1"/>
</dbReference>
<evidence type="ECO:0000256" key="5">
    <source>
        <dbReference type="ARBA" id="ARBA00042179"/>
    </source>
</evidence>
<evidence type="ECO:0000256" key="8">
    <source>
        <dbReference type="RuleBase" id="RU362109"/>
    </source>
</evidence>
<feature type="region of interest" description="Disordered" evidence="9">
    <location>
        <begin position="158"/>
        <end position="179"/>
    </location>
</feature>
<dbReference type="RefSeq" id="XP_038741197.1">
    <property type="nucleotide sequence ID" value="XM_038893384.1"/>
</dbReference>
<dbReference type="GO" id="GO:0016740">
    <property type="term" value="F:transferase activity"/>
    <property type="evidence" value="ECO:0007669"/>
    <property type="project" value="UniProtKB-KW"/>
</dbReference>
<keyword evidence="12" id="KW-1185">Reference proteome</keyword>
<reference evidence="11" key="1">
    <citation type="submission" date="2020-03" db="EMBL/GenBank/DDBJ databases">
        <authorList>
            <person name="He L."/>
        </authorList>
    </citation>
    <scope>NUCLEOTIDE SEQUENCE</scope>
    <source>
        <strain evidence="11">CkLH20</strain>
    </source>
</reference>
<evidence type="ECO:0000259" key="10">
    <source>
        <dbReference type="PROSITE" id="PS50127"/>
    </source>
</evidence>
<dbReference type="EMBL" id="JAATWM020000042">
    <property type="protein sequence ID" value="KAF9871736.1"/>
    <property type="molecule type" value="Genomic_DNA"/>
</dbReference>
<dbReference type="GO" id="GO:0005524">
    <property type="term" value="F:ATP binding"/>
    <property type="evidence" value="ECO:0007669"/>
    <property type="project" value="UniProtKB-UniRule"/>
</dbReference>
<evidence type="ECO:0000256" key="1">
    <source>
        <dbReference type="ARBA" id="ARBA00022679"/>
    </source>
</evidence>
<feature type="active site" description="Glycyl thioester intermediate" evidence="7">
    <location>
        <position position="91"/>
    </location>
</feature>
<evidence type="ECO:0000313" key="12">
    <source>
        <dbReference type="Proteomes" id="UP000781932"/>
    </source>
</evidence>
<comment type="similarity">
    <text evidence="8">Belongs to the ubiquitin-conjugating enzyme family.</text>
</comment>
<comment type="caution">
    <text evidence="11">The sequence shown here is derived from an EMBL/GenBank/DDBJ whole genome shotgun (WGS) entry which is preliminary data.</text>
</comment>
<dbReference type="OrthoDB" id="9993688at2759"/>
<accession>A0A9P6HZ06</accession>
<gene>
    <name evidence="11" type="ORF">CkaCkLH20_10670</name>
</gene>
<dbReference type="GeneID" id="62166458"/>
<dbReference type="SUPFAM" id="SSF54495">
    <property type="entry name" value="UBC-like"/>
    <property type="match status" value="1"/>
</dbReference>
<keyword evidence="8" id="KW-0067">ATP-binding</keyword>
<dbReference type="InterPro" id="IPR023313">
    <property type="entry name" value="UBQ-conjugating_AS"/>
</dbReference>
<evidence type="ECO:0000256" key="6">
    <source>
        <dbReference type="ARBA" id="ARBA00042190"/>
    </source>
</evidence>
<keyword evidence="8" id="KW-0547">Nucleotide-binding</keyword>
<dbReference type="Pfam" id="PF00179">
    <property type="entry name" value="UQ_con"/>
    <property type="match status" value="1"/>
</dbReference>
<keyword evidence="2 8" id="KW-0833">Ubl conjugation pathway</keyword>
<feature type="domain" description="UBC core" evidence="10">
    <location>
        <begin position="4"/>
        <end position="153"/>
    </location>
</feature>
<dbReference type="CDD" id="cd23800">
    <property type="entry name" value="UBCc_UBE2K"/>
    <property type="match status" value="1"/>
</dbReference>
<dbReference type="InterPro" id="IPR016135">
    <property type="entry name" value="UBQ-conjugating_enzyme/RWD"/>
</dbReference>
<dbReference type="InterPro" id="IPR009060">
    <property type="entry name" value="UBA-like_sf"/>
</dbReference>
<feature type="compositionally biased region" description="Basic and acidic residues" evidence="9">
    <location>
        <begin position="160"/>
        <end position="175"/>
    </location>
</feature>
<evidence type="ECO:0000313" key="11">
    <source>
        <dbReference type="EMBL" id="KAF9871736.1"/>
    </source>
</evidence>
<proteinExistence type="inferred from homology"/>
<evidence type="ECO:0000256" key="3">
    <source>
        <dbReference type="ARBA" id="ARBA00039884"/>
    </source>
</evidence>
<evidence type="ECO:0000256" key="2">
    <source>
        <dbReference type="ARBA" id="ARBA00022786"/>
    </source>
</evidence>